<proteinExistence type="inferred from homology"/>
<feature type="transmembrane region" description="Helical" evidence="8">
    <location>
        <begin position="82"/>
        <end position="105"/>
    </location>
</feature>
<evidence type="ECO:0000256" key="8">
    <source>
        <dbReference type="SAM" id="Phobius"/>
    </source>
</evidence>
<feature type="transmembrane region" description="Helical" evidence="8">
    <location>
        <begin position="220"/>
        <end position="243"/>
    </location>
</feature>
<dbReference type="InterPro" id="IPR005829">
    <property type="entry name" value="Sugar_transporter_CS"/>
</dbReference>
<name>A0A6N4XFV4_9FLAO</name>
<dbReference type="PROSITE" id="PS00216">
    <property type="entry name" value="SUGAR_TRANSPORT_1"/>
    <property type="match status" value="1"/>
</dbReference>
<feature type="domain" description="Major facilitator superfamily (MFS) profile" evidence="9">
    <location>
        <begin position="11"/>
        <end position="406"/>
    </location>
</feature>
<sequence>MIIKKSKKNAAISFIFITLLMDTAGLGIIIPVVPKLIEELISGDIIEAAQYGGWLSFVYAFVQFIFSPLLGNLSDKYGRRPIILISLFGFAIDYIFLAIAPTIWWLFISRIIAGITGGSATAASAYIADISTDKDRANNFGVIGVAFGLGFIIGPVLGGVLGHYGSRVPFYCAAALSFLNFMYGYFILPESLDIEKRREFSWKRASPIGSFKFLKKYPEISGLTLSLLLIYIAGHAVNSNWSFFTIYQFNWTERMIGISLGFAGLLIGLVQGVIIRWTIPRLGEQKSIYYGLILYALGMLLFAFSSQSWMMFVFLIPYCLGGICGPALQSIVTKNVASNEQGELQGVLTSLISATSIIGPPIMTNIFYFFTRGNAPFKFSGAPFFLAFILIIISTIIIHFSFRKIRNCSMDNVDNISDP</sequence>
<evidence type="ECO:0000256" key="3">
    <source>
        <dbReference type="ARBA" id="ARBA00007520"/>
    </source>
</evidence>
<evidence type="ECO:0000313" key="11">
    <source>
        <dbReference type="Proteomes" id="UP000445144"/>
    </source>
</evidence>
<feature type="transmembrane region" description="Helical" evidence="8">
    <location>
        <begin position="51"/>
        <end position="70"/>
    </location>
</feature>
<dbReference type="AlphaFoldDB" id="A0A6N4XFV4"/>
<feature type="transmembrane region" description="Helical" evidence="8">
    <location>
        <begin position="344"/>
        <end position="370"/>
    </location>
</feature>
<reference evidence="10 11" key="1">
    <citation type="submission" date="2020-01" db="EMBL/GenBank/DDBJ databases">
        <authorList>
            <person name="Rodrigo-Torres L."/>
            <person name="Arahal R. D."/>
            <person name="Lucena T."/>
        </authorList>
    </citation>
    <scope>NUCLEOTIDE SEQUENCE [LARGE SCALE GENOMIC DNA]</scope>
    <source>
        <strain evidence="10 11">CECT 9293</strain>
    </source>
</reference>
<comment type="subcellular location">
    <subcellularLocation>
        <location evidence="2">Membrane</location>
        <topology evidence="2">Multi-pass membrane protein</topology>
    </subcellularLocation>
</comment>
<feature type="transmembrane region" description="Helical" evidence="8">
    <location>
        <begin position="140"/>
        <end position="162"/>
    </location>
</feature>
<evidence type="ECO:0000256" key="1">
    <source>
        <dbReference type="ARBA" id="ARBA00003279"/>
    </source>
</evidence>
<evidence type="ECO:0000256" key="2">
    <source>
        <dbReference type="ARBA" id="ARBA00004141"/>
    </source>
</evidence>
<dbReference type="InterPro" id="IPR011701">
    <property type="entry name" value="MFS"/>
</dbReference>
<keyword evidence="11" id="KW-1185">Reference proteome</keyword>
<evidence type="ECO:0000256" key="6">
    <source>
        <dbReference type="ARBA" id="ARBA00022989"/>
    </source>
</evidence>
<feature type="transmembrane region" description="Helical" evidence="8">
    <location>
        <begin position="168"/>
        <end position="188"/>
    </location>
</feature>
<protein>
    <submittedName>
        <fullName evidence="10">Tetracycline resistance protein, class C</fullName>
    </submittedName>
</protein>
<accession>A0A6N4XFV4</accession>
<feature type="transmembrane region" description="Helical" evidence="8">
    <location>
        <begin position="287"/>
        <end position="304"/>
    </location>
</feature>
<dbReference type="InterPro" id="IPR001958">
    <property type="entry name" value="Tet-R_TetA/multi-R_MdtG-like"/>
</dbReference>
<dbReference type="PRINTS" id="PR01035">
    <property type="entry name" value="TCRTETA"/>
</dbReference>
<keyword evidence="4" id="KW-0813">Transport</keyword>
<dbReference type="PANTHER" id="PTHR23504:SF15">
    <property type="entry name" value="MAJOR FACILITATOR SUPERFAMILY (MFS) PROFILE DOMAIN-CONTAINING PROTEIN"/>
    <property type="match status" value="1"/>
</dbReference>
<evidence type="ECO:0000259" key="9">
    <source>
        <dbReference type="PROSITE" id="PS50850"/>
    </source>
</evidence>
<dbReference type="InterPro" id="IPR036259">
    <property type="entry name" value="MFS_trans_sf"/>
</dbReference>
<dbReference type="PANTHER" id="PTHR23504">
    <property type="entry name" value="MAJOR FACILITATOR SUPERFAMILY DOMAIN-CONTAINING PROTEIN 10"/>
    <property type="match status" value="1"/>
</dbReference>
<evidence type="ECO:0000256" key="5">
    <source>
        <dbReference type="ARBA" id="ARBA00022692"/>
    </source>
</evidence>
<dbReference type="SUPFAM" id="SSF103473">
    <property type="entry name" value="MFS general substrate transporter"/>
    <property type="match status" value="1"/>
</dbReference>
<keyword evidence="7 8" id="KW-0472">Membrane</keyword>
<feature type="transmembrane region" description="Helical" evidence="8">
    <location>
        <begin position="255"/>
        <end position="275"/>
    </location>
</feature>
<dbReference type="GO" id="GO:0022857">
    <property type="term" value="F:transmembrane transporter activity"/>
    <property type="evidence" value="ECO:0007669"/>
    <property type="project" value="InterPro"/>
</dbReference>
<dbReference type="CDD" id="cd17388">
    <property type="entry name" value="MFS_TetA"/>
    <property type="match status" value="1"/>
</dbReference>
<dbReference type="GO" id="GO:0016020">
    <property type="term" value="C:membrane"/>
    <property type="evidence" value="ECO:0007669"/>
    <property type="project" value="UniProtKB-SubCell"/>
</dbReference>
<evidence type="ECO:0000313" key="10">
    <source>
        <dbReference type="EMBL" id="CAA7197538.1"/>
    </source>
</evidence>
<dbReference type="EMBL" id="CACVBR010000062">
    <property type="protein sequence ID" value="CAA7197538.1"/>
    <property type="molecule type" value="Genomic_DNA"/>
</dbReference>
<comment type="similarity">
    <text evidence="3">Belongs to the major facilitator superfamily. TCR/Tet family.</text>
</comment>
<dbReference type="Pfam" id="PF07690">
    <property type="entry name" value="MFS_1"/>
    <property type="match status" value="1"/>
</dbReference>
<evidence type="ECO:0000256" key="4">
    <source>
        <dbReference type="ARBA" id="ARBA00022448"/>
    </source>
</evidence>
<dbReference type="InterPro" id="IPR020846">
    <property type="entry name" value="MFS_dom"/>
</dbReference>
<gene>
    <name evidence="10" type="primary">tetA_2</name>
    <name evidence="10" type="ORF">CHRY9293_03603</name>
</gene>
<feature type="transmembrane region" description="Helical" evidence="8">
    <location>
        <begin position="111"/>
        <end position="128"/>
    </location>
</feature>
<keyword evidence="5 8" id="KW-0812">Transmembrane</keyword>
<keyword evidence="6 8" id="KW-1133">Transmembrane helix</keyword>
<evidence type="ECO:0000256" key="7">
    <source>
        <dbReference type="ARBA" id="ARBA00023136"/>
    </source>
</evidence>
<feature type="transmembrane region" description="Helical" evidence="8">
    <location>
        <begin position="310"/>
        <end position="332"/>
    </location>
</feature>
<dbReference type="PROSITE" id="PS50850">
    <property type="entry name" value="MFS"/>
    <property type="match status" value="1"/>
</dbReference>
<organism evidence="10 11">
    <name type="scientific">Chryseobacterium potabilaquae</name>
    <dbReference type="NCBI Taxonomy" id="2675057"/>
    <lineage>
        <taxon>Bacteria</taxon>
        <taxon>Pseudomonadati</taxon>
        <taxon>Bacteroidota</taxon>
        <taxon>Flavobacteriia</taxon>
        <taxon>Flavobacteriales</taxon>
        <taxon>Weeksellaceae</taxon>
        <taxon>Chryseobacterium group</taxon>
        <taxon>Chryseobacterium</taxon>
    </lineage>
</organism>
<dbReference type="Proteomes" id="UP000445144">
    <property type="component" value="Unassembled WGS sequence"/>
</dbReference>
<dbReference type="Gene3D" id="1.20.1250.20">
    <property type="entry name" value="MFS general substrate transporter like domains"/>
    <property type="match status" value="1"/>
</dbReference>
<feature type="transmembrane region" description="Helical" evidence="8">
    <location>
        <begin position="382"/>
        <end position="402"/>
    </location>
</feature>
<comment type="function">
    <text evidence="1">Resistance to tetracycline by an active tetracycline efflux. This is an energy-dependent process that decreases the accumulation of the antibiotic in whole cells. This protein functions as a metal-tetracycline/H(+) antiporter.</text>
</comment>